<keyword evidence="4" id="KW-1185">Reference proteome</keyword>
<name>A0ABS3JAB4_9HYPH</name>
<sequence length="171" mass="19200">EVSMAVEITRTDHSSAALRAAAAKSLDAKAARRMLAIALVLDGVDRRSAAETCGMDRQTLRDWVHRYNEEGLAGLSNRFYAGPTPRLGPEQKAELAQMVREGPDPQVDGVVRWRRVDLKRKIEERFGVVMHERTVGKQLASLGFWRLSVRPRHPKSDPAAQETFKKTSPKR</sequence>
<dbReference type="Proteomes" id="UP000664288">
    <property type="component" value="Unassembled WGS sequence"/>
</dbReference>
<reference evidence="3 4" key="1">
    <citation type="submission" date="2021-03" db="EMBL/GenBank/DDBJ databases">
        <title>Whole genome sequence of Jiella sp. MQZ13P-4.</title>
        <authorList>
            <person name="Tuo L."/>
        </authorList>
    </citation>
    <scope>NUCLEOTIDE SEQUENCE [LARGE SCALE GENOMIC DNA]</scope>
    <source>
        <strain evidence="3 4">MQZ13P-4</strain>
    </source>
</reference>
<feature type="non-terminal residue" evidence="3">
    <location>
        <position position="1"/>
    </location>
</feature>
<dbReference type="Pfam" id="PF13551">
    <property type="entry name" value="HTH_29"/>
    <property type="match status" value="1"/>
</dbReference>
<evidence type="ECO:0000313" key="4">
    <source>
        <dbReference type="Proteomes" id="UP000664288"/>
    </source>
</evidence>
<dbReference type="Pfam" id="PF13592">
    <property type="entry name" value="HTH_33"/>
    <property type="match status" value="1"/>
</dbReference>
<dbReference type="InterPro" id="IPR009057">
    <property type="entry name" value="Homeodomain-like_sf"/>
</dbReference>
<dbReference type="SUPFAM" id="SSF46689">
    <property type="entry name" value="Homeodomain-like"/>
    <property type="match status" value="1"/>
</dbReference>
<evidence type="ECO:0000259" key="2">
    <source>
        <dbReference type="Pfam" id="PF13592"/>
    </source>
</evidence>
<accession>A0ABS3JAB4</accession>
<dbReference type="EMBL" id="JAFMPY010000074">
    <property type="protein sequence ID" value="MBO0906614.1"/>
    <property type="molecule type" value="Genomic_DNA"/>
</dbReference>
<proteinExistence type="predicted"/>
<evidence type="ECO:0000313" key="3">
    <source>
        <dbReference type="EMBL" id="MBO0906614.1"/>
    </source>
</evidence>
<feature type="region of interest" description="Disordered" evidence="1">
    <location>
        <begin position="150"/>
        <end position="171"/>
    </location>
</feature>
<evidence type="ECO:0000256" key="1">
    <source>
        <dbReference type="SAM" id="MobiDB-lite"/>
    </source>
</evidence>
<gene>
    <name evidence="3" type="ORF">J1C47_23515</name>
</gene>
<organism evidence="3 4">
    <name type="scientific">Jiella sonneratiae</name>
    <dbReference type="NCBI Taxonomy" id="2816856"/>
    <lineage>
        <taxon>Bacteria</taxon>
        <taxon>Pseudomonadati</taxon>
        <taxon>Pseudomonadota</taxon>
        <taxon>Alphaproteobacteria</taxon>
        <taxon>Hyphomicrobiales</taxon>
        <taxon>Aurantimonadaceae</taxon>
        <taxon>Jiella</taxon>
    </lineage>
</organism>
<comment type="caution">
    <text evidence="3">The sequence shown here is derived from an EMBL/GenBank/DDBJ whole genome shotgun (WGS) entry which is preliminary data.</text>
</comment>
<feature type="domain" description="Winged helix-turn helix" evidence="2">
    <location>
        <begin position="110"/>
        <end position="168"/>
    </location>
</feature>
<dbReference type="InterPro" id="IPR025959">
    <property type="entry name" value="Winged_HTH_dom"/>
</dbReference>
<protein>
    <submittedName>
        <fullName evidence="3">Winged helix-turn-helix domain-containing protein</fullName>
    </submittedName>
</protein>